<proteinExistence type="predicted"/>
<dbReference type="InterPro" id="IPR021815">
    <property type="entry name" value="TsiV"/>
</dbReference>
<sequence>MTSHYPRLRLRGTTSDRWKIYDGEPPRPQRELLAREVIRITFYMPHEHPELSSGVSHAIDSYMRAVGQGPRTINYVHFSHDEGSRLTEERWGWAHRILKEAKRWSFPDDYEPWERREIEKKGFERGLLFTGSDNSRNGYQLEYQARIPWRPAPKETIASLLTATLPIEYLEEHGPARVRELTLDMASKLMFASGHAGLALHLYQNLRVKDVGFRAEVMRHPGIDLRPAWFHEQWVGLRVDGVHWLNFLGPPVLTQLGGATALRSRLHSPGTTLVELTEDRVVVSLGERPEAGDLTTGETLPAYREFARVMEPWFEPLFLPRTTASVDPPRYTTLRVTEDEARHWWRRFLD</sequence>
<dbReference type="Proteomes" id="UP000217257">
    <property type="component" value="Chromosome"/>
</dbReference>
<gene>
    <name evidence="1" type="ORF">CYFUS_000993</name>
</gene>
<reference evidence="1 2" key="1">
    <citation type="submission" date="2017-06" db="EMBL/GenBank/DDBJ databases">
        <title>Sequencing and comparative analysis of myxobacterial genomes.</title>
        <authorList>
            <person name="Rupp O."/>
            <person name="Goesmann A."/>
            <person name="Sogaard-Andersen L."/>
        </authorList>
    </citation>
    <scope>NUCLEOTIDE SEQUENCE [LARGE SCALE GENOMIC DNA]</scope>
    <source>
        <strain evidence="1 2">DSM 52655</strain>
    </source>
</reference>
<name>A0A250IV00_9BACT</name>
<evidence type="ECO:0000313" key="2">
    <source>
        <dbReference type="Proteomes" id="UP000217257"/>
    </source>
</evidence>
<dbReference type="RefSeq" id="WP_232537377.1">
    <property type="nucleotide sequence ID" value="NZ_CP022098.1"/>
</dbReference>
<protein>
    <recommendedName>
        <fullName evidence="3">DUF3396 domain-containing protein</fullName>
    </recommendedName>
</protein>
<dbReference type="KEGG" id="cfus:CYFUS_000993"/>
<evidence type="ECO:0000313" key="1">
    <source>
        <dbReference type="EMBL" id="ATB35579.1"/>
    </source>
</evidence>
<organism evidence="1 2">
    <name type="scientific">Cystobacter fuscus</name>
    <dbReference type="NCBI Taxonomy" id="43"/>
    <lineage>
        <taxon>Bacteria</taxon>
        <taxon>Pseudomonadati</taxon>
        <taxon>Myxococcota</taxon>
        <taxon>Myxococcia</taxon>
        <taxon>Myxococcales</taxon>
        <taxon>Cystobacterineae</taxon>
        <taxon>Archangiaceae</taxon>
        <taxon>Cystobacter</taxon>
    </lineage>
</organism>
<dbReference type="EMBL" id="CP022098">
    <property type="protein sequence ID" value="ATB35579.1"/>
    <property type="molecule type" value="Genomic_DNA"/>
</dbReference>
<dbReference type="AlphaFoldDB" id="A0A250IV00"/>
<accession>A0A250IV00</accession>
<dbReference type="Pfam" id="PF11876">
    <property type="entry name" value="TsiV"/>
    <property type="match status" value="1"/>
</dbReference>
<evidence type="ECO:0008006" key="3">
    <source>
        <dbReference type="Google" id="ProtNLM"/>
    </source>
</evidence>